<dbReference type="PROSITE" id="PS50198">
    <property type="entry name" value="PPIC_PPIASE_2"/>
    <property type="match status" value="1"/>
</dbReference>
<dbReference type="RefSeq" id="WP_125137123.1">
    <property type="nucleotide sequence ID" value="NZ_LR130778.1"/>
</dbReference>
<dbReference type="Pfam" id="PF13616">
    <property type="entry name" value="Rotamase_3"/>
    <property type="match status" value="1"/>
</dbReference>
<evidence type="ECO:0000313" key="4">
    <source>
        <dbReference type="EMBL" id="VDN47884.1"/>
    </source>
</evidence>
<dbReference type="PANTHER" id="PTHR47245">
    <property type="entry name" value="PEPTIDYLPROLYL ISOMERASE"/>
    <property type="match status" value="1"/>
</dbReference>
<dbReference type="Gene3D" id="3.10.50.40">
    <property type="match status" value="1"/>
</dbReference>
<dbReference type="OrthoDB" id="14196at2"/>
<evidence type="ECO:0000313" key="5">
    <source>
        <dbReference type="Proteomes" id="UP000279029"/>
    </source>
</evidence>
<reference evidence="4 5" key="1">
    <citation type="submission" date="2018-09" db="EMBL/GenBank/DDBJ databases">
        <authorList>
            <person name="Postec A."/>
        </authorList>
    </citation>
    <scope>NUCLEOTIDE SEQUENCE [LARGE SCALE GENOMIC DNA]</scope>
    <source>
        <strain evidence="4">70B-A</strain>
    </source>
</reference>
<name>A0A3P7NXC9_9FIRM</name>
<evidence type="ECO:0000256" key="1">
    <source>
        <dbReference type="PROSITE-ProRule" id="PRU00278"/>
    </source>
</evidence>
<dbReference type="EC" id="5.2.1.8" evidence="4"/>
<dbReference type="SUPFAM" id="SSF109998">
    <property type="entry name" value="Triger factor/SurA peptide-binding domain-like"/>
    <property type="match status" value="1"/>
</dbReference>
<dbReference type="EMBL" id="LR130778">
    <property type="protein sequence ID" value="VDN47884.1"/>
    <property type="molecule type" value="Genomic_DNA"/>
</dbReference>
<keyword evidence="5" id="KW-1185">Reference proteome</keyword>
<feature type="chain" id="PRO_5018154290" evidence="2">
    <location>
        <begin position="23"/>
        <end position="343"/>
    </location>
</feature>
<keyword evidence="1" id="KW-0697">Rotamase</keyword>
<keyword evidence="2" id="KW-0732">Signal</keyword>
<proteinExistence type="predicted"/>
<evidence type="ECO:0000256" key="2">
    <source>
        <dbReference type="SAM" id="SignalP"/>
    </source>
</evidence>
<accession>A0A3P7NXC9</accession>
<evidence type="ECO:0000259" key="3">
    <source>
        <dbReference type="PROSITE" id="PS50198"/>
    </source>
</evidence>
<keyword evidence="1 4" id="KW-0413">Isomerase</keyword>
<sequence>MKKIVSLIVASILILSLMTACTSEDSVMTVNGESVPVGEAIFVLRELEAMYESQYGPTVWEQGFEGKTFDEIAKEAALDSLSRLHISALIAKERGIELTEEEMTVIDTRMDEYLVTKSEEVLKEDGISLENVKTIFVNNALGEKLMDLELEDFTVNEEELTLSLQGDVSYQQILKYGYDGVLEQVQAQHILIASKNEDGTEKEGALELANEVLAKVNAGEDFTELVEMYSEDPGKVENDGIYTFYQGEMVPEFDAAAFSMENGEISDLVASDFGYHIIKKMDHIYPSEEEIMSVKEYEGYIKDQYARNQKQGEFDQLFEVWKEDYKVETNQKVWDKVVTTNQK</sequence>
<dbReference type="AlphaFoldDB" id="A0A3P7NXC9"/>
<protein>
    <submittedName>
        <fullName evidence="4">Peptidylprolyl isomerase</fullName>
        <ecNumber evidence="4">5.2.1.8</ecNumber>
    </submittedName>
</protein>
<dbReference type="KEGG" id="cbar:PATL70BA_2004"/>
<gene>
    <name evidence="4" type="ORF">PATL70BA_2004</name>
</gene>
<feature type="domain" description="PpiC" evidence="3">
    <location>
        <begin position="182"/>
        <end position="282"/>
    </location>
</feature>
<dbReference type="InterPro" id="IPR046357">
    <property type="entry name" value="PPIase_dom_sf"/>
</dbReference>
<dbReference type="InterPro" id="IPR027304">
    <property type="entry name" value="Trigger_fact/SurA_dom_sf"/>
</dbReference>
<feature type="signal peptide" evidence="2">
    <location>
        <begin position="1"/>
        <end position="22"/>
    </location>
</feature>
<dbReference type="PROSITE" id="PS51257">
    <property type="entry name" value="PROKAR_LIPOPROTEIN"/>
    <property type="match status" value="1"/>
</dbReference>
<dbReference type="Proteomes" id="UP000279029">
    <property type="component" value="Chromosome"/>
</dbReference>
<dbReference type="InterPro" id="IPR050245">
    <property type="entry name" value="PrsA_foldase"/>
</dbReference>
<dbReference type="GO" id="GO:0003755">
    <property type="term" value="F:peptidyl-prolyl cis-trans isomerase activity"/>
    <property type="evidence" value="ECO:0007669"/>
    <property type="project" value="UniProtKB-KW"/>
</dbReference>
<dbReference type="SUPFAM" id="SSF54534">
    <property type="entry name" value="FKBP-like"/>
    <property type="match status" value="1"/>
</dbReference>
<dbReference type="PANTHER" id="PTHR47245:SF2">
    <property type="entry name" value="PEPTIDYL-PROLYL CIS-TRANS ISOMERASE HP_0175-RELATED"/>
    <property type="match status" value="1"/>
</dbReference>
<organism evidence="4 5">
    <name type="scientific">Petrocella atlantisensis</name>
    <dbReference type="NCBI Taxonomy" id="2173034"/>
    <lineage>
        <taxon>Bacteria</taxon>
        <taxon>Bacillati</taxon>
        <taxon>Bacillota</taxon>
        <taxon>Clostridia</taxon>
        <taxon>Lachnospirales</taxon>
        <taxon>Vallitaleaceae</taxon>
        <taxon>Petrocella</taxon>
    </lineage>
</organism>
<dbReference type="InterPro" id="IPR000297">
    <property type="entry name" value="PPIase_PpiC"/>
</dbReference>